<dbReference type="GO" id="GO:0005829">
    <property type="term" value="C:cytosol"/>
    <property type="evidence" value="ECO:0007669"/>
    <property type="project" value="TreeGrafter"/>
</dbReference>
<evidence type="ECO:0000256" key="6">
    <source>
        <dbReference type="ARBA" id="ARBA00023049"/>
    </source>
</evidence>
<dbReference type="STRING" id="1035195.HMPREF9997_01850"/>
<keyword evidence="5 7" id="KW-0862">Zinc</keyword>
<dbReference type="PATRIC" id="fig|1035195.3.peg.1672"/>
<proteinExistence type="inferred from homology"/>
<dbReference type="InterPro" id="IPR001567">
    <property type="entry name" value="Pept_M3A_M3B_dom"/>
</dbReference>
<dbReference type="GO" id="GO:0004180">
    <property type="term" value="F:carboxypeptidase activity"/>
    <property type="evidence" value="ECO:0007669"/>
    <property type="project" value="TreeGrafter"/>
</dbReference>
<evidence type="ECO:0000256" key="4">
    <source>
        <dbReference type="ARBA" id="ARBA00022801"/>
    </source>
</evidence>
<evidence type="ECO:0000313" key="10">
    <source>
        <dbReference type="Proteomes" id="UP000010445"/>
    </source>
</evidence>
<sequence>MNANPLLVPSDLPYQLPRFADIRDEHFIPAFDATIAEHTAEIAAIATNPEPATWENTVEALERSGQALGRVHAVFANLYGTDASEALDAVATDITPKLAAHSDSIYQNADLYARIQAVTPPPGDEESSRLHAYLLRAFRRRGADLSTDAKAELVSINQRLSVLSDEFSKNLLSETNALAVDLSEGELAGFDASRRQAAAAAATALGRTGYVVPLDLPTVQADQAVLERASARMALYEASQKRGTGSNVPVLLEMVRLRARRAEMLGYASHADYVIEEETAGSADAARTLLRDLAPAAAANAAGEYKLIAELAATTAEEKVDGADWPYWESKLRERDYSLDAEELRRYFPLDRVLRDGVFYAAERLYGIRVEPRPDLVGYAPDVDVWEVKEADGTGIGLFLTDYYARPSKRGGAWMSGFVEQSRLLGLRPVIINVMGVTKPTDGSPALLTLDEVTTMFHEFGHALHGLLSDVRYPTFSGTNVPRDYVEFPSQINENWALDPAVLRNYARHIDTGEPLSPELIDAITASRQFGQGFATSEYLAAAIIDMAWHSLSSEEAADVSDVRAFEEAALQDAGLVVEHLKPRYQSTYFNHIFGGGYSAGYYSYLWAEALDADGFDWFTETGAAGPGASGEAARTAGQRFRDLVLSRGGASDYAAAFELLRGRAKDVAPLLRRRGLGGAL</sequence>
<dbReference type="Pfam" id="PF01432">
    <property type="entry name" value="Peptidase_M3"/>
    <property type="match status" value="1"/>
</dbReference>
<evidence type="ECO:0000259" key="8">
    <source>
        <dbReference type="Pfam" id="PF01432"/>
    </source>
</evidence>
<comment type="similarity">
    <text evidence="1 7">Belongs to the peptidase M3 family.</text>
</comment>
<dbReference type="PANTHER" id="PTHR43660">
    <property type="entry name" value="DIPEPTIDYL CARBOXYPEPTIDASE"/>
    <property type="match status" value="1"/>
</dbReference>
<accession>L1MEK6</accession>
<dbReference type="InterPro" id="IPR034005">
    <property type="entry name" value="M3A_DCP"/>
</dbReference>
<dbReference type="Proteomes" id="UP000010445">
    <property type="component" value="Unassembled WGS sequence"/>
</dbReference>
<reference evidence="9 10" key="1">
    <citation type="submission" date="2012-05" db="EMBL/GenBank/DDBJ databases">
        <authorList>
            <person name="Weinstock G."/>
            <person name="Sodergren E."/>
            <person name="Lobos E.A."/>
            <person name="Fulton L."/>
            <person name="Fulton R."/>
            <person name="Courtney L."/>
            <person name="Fronick C."/>
            <person name="O'Laughlin M."/>
            <person name="Godfrey J."/>
            <person name="Wilson R.M."/>
            <person name="Miner T."/>
            <person name="Farmer C."/>
            <person name="Delehaunty K."/>
            <person name="Cordes M."/>
            <person name="Minx P."/>
            <person name="Tomlinson C."/>
            <person name="Chen J."/>
            <person name="Wollam A."/>
            <person name="Pepin K.H."/>
            <person name="Bhonagiri V."/>
            <person name="Zhang X."/>
            <person name="Suruliraj S."/>
            <person name="Warren W."/>
            <person name="Mitreva M."/>
            <person name="Mardis E.R."/>
            <person name="Wilson R.K."/>
        </authorList>
    </citation>
    <scope>NUCLEOTIDE SEQUENCE [LARGE SCALE GENOMIC DNA]</scope>
    <source>
        <strain evidence="9 10">F0235</strain>
    </source>
</reference>
<dbReference type="CDD" id="cd06456">
    <property type="entry name" value="M3A_DCP"/>
    <property type="match status" value="1"/>
</dbReference>
<evidence type="ECO:0000256" key="5">
    <source>
        <dbReference type="ARBA" id="ARBA00022833"/>
    </source>
</evidence>
<dbReference type="OrthoDB" id="9773538at2"/>
<gene>
    <name evidence="9" type="ORF">HMPREF9997_01850</name>
</gene>
<organism evidence="9 10">
    <name type="scientific">Corynebacterium durum F0235</name>
    <dbReference type="NCBI Taxonomy" id="1035195"/>
    <lineage>
        <taxon>Bacteria</taxon>
        <taxon>Bacillati</taxon>
        <taxon>Actinomycetota</taxon>
        <taxon>Actinomycetes</taxon>
        <taxon>Mycobacteriales</taxon>
        <taxon>Corynebacteriaceae</taxon>
        <taxon>Corynebacterium</taxon>
    </lineage>
</organism>
<evidence type="ECO:0000256" key="2">
    <source>
        <dbReference type="ARBA" id="ARBA00022670"/>
    </source>
</evidence>
<dbReference type="GO" id="GO:0004222">
    <property type="term" value="F:metalloendopeptidase activity"/>
    <property type="evidence" value="ECO:0007669"/>
    <property type="project" value="InterPro"/>
</dbReference>
<dbReference type="EMBL" id="AMEM01000024">
    <property type="protein sequence ID" value="EKX89379.1"/>
    <property type="molecule type" value="Genomic_DNA"/>
</dbReference>
<keyword evidence="2 7" id="KW-0645">Protease</keyword>
<evidence type="ECO:0000256" key="3">
    <source>
        <dbReference type="ARBA" id="ARBA00022723"/>
    </source>
</evidence>
<dbReference type="eggNOG" id="COG0339">
    <property type="taxonomic scope" value="Bacteria"/>
</dbReference>
<feature type="domain" description="Peptidase M3A/M3B catalytic" evidence="8">
    <location>
        <begin position="229"/>
        <end position="676"/>
    </location>
</feature>
<dbReference type="AlphaFoldDB" id="L1MEK6"/>
<dbReference type="HOGENOM" id="CLU_001805_4_0_11"/>
<keyword evidence="3 7" id="KW-0479">Metal-binding</keyword>
<comment type="caution">
    <text evidence="9">The sequence shown here is derived from an EMBL/GenBank/DDBJ whole genome shotgun (WGS) entry which is preliminary data.</text>
</comment>
<keyword evidence="6 7" id="KW-0482">Metalloprotease</keyword>
<keyword evidence="4 7" id="KW-0378">Hydrolase</keyword>
<dbReference type="GO" id="GO:0006508">
    <property type="term" value="P:proteolysis"/>
    <property type="evidence" value="ECO:0007669"/>
    <property type="project" value="UniProtKB-KW"/>
</dbReference>
<dbReference type="SUPFAM" id="SSF55486">
    <property type="entry name" value="Metalloproteases ('zincins'), catalytic domain"/>
    <property type="match status" value="1"/>
</dbReference>
<keyword evidence="10" id="KW-1185">Reference proteome</keyword>
<protein>
    <submittedName>
        <fullName evidence="9">Putative peptidyl-dipeptidase dcp</fullName>
    </submittedName>
</protein>
<dbReference type="FunFam" id="3.40.390.10:FF:000009">
    <property type="entry name" value="Oligopeptidase A"/>
    <property type="match status" value="1"/>
</dbReference>
<name>L1MEK6_9CORY</name>
<dbReference type="InterPro" id="IPR045090">
    <property type="entry name" value="Pept_M3A_M3B"/>
</dbReference>
<comment type="cofactor">
    <cofactor evidence="7">
        <name>Zn(2+)</name>
        <dbReference type="ChEBI" id="CHEBI:29105"/>
    </cofactor>
    <text evidence="7">Binds 1 zinc ion.</text>
</comment>
<evidence type="ECO:0000256" key="1">
    <source>
        <dbReference type="ARBA" id="ARBA00006040"/>
    </source>
</evidence>
<dbReference type="PANTHER" id="PTHR43660:SF1">
    <property type="entry name" value="DIPEPTIDYL CARBOXYPEPTIDASE"/>
    <property type="match status" value="1"/>
</dbReference>
<evidence type="ECO:0000313" key="9">
    <source>
        <dbReference type="EMBL" id="EKX89379.1"/>
    </source>
</evidence>
<dbReference type="RefSeq" id="WP_006064075.1">
    <property type="nucleotide sequence ID" value="NZ_KB290831.1"/>
</dbReference>
<evidence type="ECO:0000256" key="7">
    <source>
        <dbReference type="RuleBase" id="RU003435"/>
    </source>
</evidence>
<dbReference type="GO" id="GO:0046872">
    <property type="term" value="F:metal ion binding"/>
    <property type="evidence" value="ECO:0007669"/>
    <property type="project" value="UniProtKB-UniRule"/>
</dbReference>
<dbReference type="Gene3D" id="1.10.1370.40">
    <property type="match status" value="3"/>
</dbReference>